<feature type="domain" description="DhaL" evidence="1">
    <location>
        <begin position="9"/>
        <end position="199"/>
    </location>
</feature>
<reference evidence="2 3" key="1">
    <citation type="submission" date="2017-02" db="EMBL/GenBank/DDBJ databases">
        <title>Genome sequence of Clostridium beijerinckii Br21.</title>
        <authorList>
            <person name="Fonseca B.C."/>
            <person name="Guazzaroni M.E."/>
            <person name="Riano-Pachon D.M."/>
            <person name="Reginatto V."/>
        </authorList>
    </citation>
    <scope>NUCLEOTIDE SEQUENCE [LARGE SCALE GENOMIC DNA]</scope>
    <source>
        <strain evidence="2 3">Br21</strain>
    </source>
</reference>
<proteinExistence type="predicted"/>
<dbReference type="AlphaFoldDB" id="A0A1S9N950"/>
<gene>
    <name evidence="2" type="ORF">CBEIBR21_05385</name>
</gene>
<dbReference type="Gene3D" id="1.25.40.340">
    <property type="match status" value="1"/>
</dbReference>
<dbReference type="EMBL" id="MWMH01000002">
    <property type="protein sequence ID" value="OOP73931.1"/>
    <property type="molecule type" value="Genomic_DNA"/>
</dbReference>
<dbReference type="SMART" id="SM01120">
    <property type="entry name" value="Dak2"/>
    <property type="match status" value="1"/>
</dbReference>
<dbReference type="Proteomes" id="UP000190959">
    <property type="component" value="Unassembled WGS sequence"/>
</dbReference>
<organism evidence="2 3">
    <name type="scientific">Clostridium beijerinckii</name>
    <name type="common">Clostridium MP</name>
    <dbReference type="NCBI Taxonomy" id="1520"/>
    <lineage>
        <taxon>Bacteria</taxon>
        <taxon>Bacillati</taxon>
        <taxon>Bacillota</taxon>
        <taxon>Clostridia</taxon>
        <taxon>Eubacteriales</taxon>
        <taxon>Clostridiaceae</taxon>
        <taxon>Clostridium</taxon>
    </lineage>
</organism>
<dbReference type="Pfam" id="PF21645">
    <property type="entry name" value="FakA-like_M"/>
    <property type="match status" value="1"/>
</dbReference>
<dbReference type="InterPro" id="IPR050270">
    <property type="entry name" value="DegV_domain_contain"/>
</dbReference>
<dbReference type="InterPro" id="IPR033470">
    <property type="entry name" value="FakA-like_C"/>
</dbReference>
<dbReference type="PROSITE" id="PS51480">
    <property type="entry name" value="DHAL"/>
    <property type="match status" value="1"/>
</dbReference>
<dbReference type="SUPFAM" id="SSF101473">
    <property type="entry name" value="DhaL-like"/>
    <property type="match status" value="1"/>
</dbReference>
<dbReference type="GO" id="GO:0006071">
    <property type="term" value="P:glycerol metabolic process"/>
    <property type="evidence" value="ECO:0007669"/>
    <property type="project" value="InterPro"/>
</dbReference>
<name>A0A1S9N950_CLOBE</name>
<dbReference type="InterPro" id="IPR036117">
    <property type="entry name" value="DhaL_dom_sf"/>
</dbReference>
<dbReference type="InterPro" id="IPR048394">
    <property type="entry name" value="FakA-like_M"/>
</dbReference>
<dbReference type="PANTHER" id="PTHR33434:SF4">
    <property type="entry name" value="PHOSPHATASE PROTEIN"/>
    <property type="match status" value="1"/>
</dbReference>
<dbReference type="RefSeq" id="WP_078114851.1">
    <property type="nucleotide sequence ID" value="NZ_MWMH01000002.1"/>
</dbReference>
<dbReference type="NCBIfam" id="TIGR03599">
    <property type="entry name" value="YloV"/>
    <property type="match status" value="1"/>
</dbReference>
<comment type="caution">
    <text evidence="2">The sequence shown here is derived from an EMBL/GenBank/DDBJ whole genome shotgun (WGS) entry which is preliminary data.</text>
</comment>
<evidence type="ECO:0000259" key="1">
    <source>
        <dbReference type="PROSITE" id="PS51480"/>
    </source>
</evidence>
<accession>A0A1S9N950</accession>
<keyword evidence="2" id="KW-0808">Transferase</keyword>
<sequence>MEYTKINGHDFYNMVVNASNKLLEQSDFVNALNVFPVPDGDTGTNMSMTFKAAVKEIEGMDTYSIGEISKKLAKGALMGARGNSGVILSQILRGFSKGLEGKKEVDIKEFAVAFSEGSKSAYKAVMRPTEGTILSVIRAAAEAAVSSDAKDMVAFMEEITVKSKEMLDRTPELLPALKKAKVVDSGGMGLYIILRGMFEALKNNIKAELSDMKISDANGTLAKATEEIDIKFGYCTEFIILGDAKRAQDFQNEIESLGDSMIVVGYDDVIKVHIHTNDPGLVLSKAVAIGELSKIKIDNMREEHRELLINTKELTETSSEDEVGDGEKKKYGFITVAMGDGISNIFKDLGIDYVIEGGQTMNPSTQDILDAVEKINAEHIFIMPNNKNIIMAANQAAEISSKNILVVPTTTIPQGIACATMFNYDSEVEENFTNLKDTIEVVKTGSVTYAVRDTEIDGIDIKQGNMLGLVEGKIKEVGEDKKVVAGKVLEDMIDDESELITVYYGEDVSDEDANEFEAELQEKYEDLDIQFYKGNQPLYYFLISVE</sequence>
<dbReference type="SMART" id="SM01121">
    <property type="entry name" value="Dak1_2"/>
    <property type="match status" value="1"/>
</dbReference>
<dbReference type="GO" id="GO:0004371">
    <property type="term" value="F:glycerone kinase activity"/>
    <property type="evidence" value="ECO:0007669"/>
    <property type="project" value="InterPro"/>
</dbReference>
<evidence type="ECO:0000313" key="3">
    <source>
        <dbReference type="Proteomes" id="UP000190959"/>
    </source>
</evidence>
<dbReference type="Pfam" id="PF02734">
    <property type="entry name" value="Dak2"/>
    <property type="match status" value="1"/>
</dbReference>
<evidence type="ECO:0000313" key="2">
    <source>
        <dbReference type="EMBL" id="OOP73931.1"/>
    </source>
</evidence>
<protein>
    <submittedName>
        <fullName evidence="2">Dihydroxyacetone kinase</fullName>
    </submittedName>
</protein>
<dbReference type="Pfam" id="PF13684">
    <property type="entry name" value="FakA-like_C"/>
    <property type="match status" value="1"/>
</dbReference>
<dbReference type="PANTHER" id="PTHR33434">
    <property type="entry name" value="DEGV DOMAIN-CONTAINING PROTEIN DR_1986-RELATED"/>
    <property type="match status" value="1"/>
</dbReference>
<dbReference type="InterPro" id="IPR004007">
    <property type="entry name" value="DhaL_dom"/>
</dbReference>
<dbReference type="InterPro" id="IPR019986">
    <property type="entry name" value="YloV-like"/>
</dbReference>
<keyword evidence="2" id="KW-0418">Kinase</keyword>